<dbReference type="Pfam" id="PF03922">
    <property type="entry name" value="OmpW"/>
    <property type="match status" value="1"/>
</dbReference>
<proteinExistence type="predicted"/>
<dbReference type="GO" id="GO:0009279">
    <property type="term" value="C:cell outer membrane"/>
    <property type="evidence" value="ECO:0007669"/>
    <property type="project" value="UniProtKB-SubCell"/>
</dbReference>
<evidence type="ECO:0000313" key="3">
    <source>
        <dbReference type="EMBL" id="OZI32001.1"/>
    </source>
</evidence>
<keyword evidence="2" id="KW-0732">Signal</keyword>
<evidence type="ECO:0008006" key="5">
    <source>
        <dbReference type="Google" id="ProtNLM"/>
    </source>
</evidence>
<dbReference type="Proteomes" id="UP000216020">
    <property type="component" value="Unassembled WGS sequence"/>
</dbReference>
<keyword evidence="4" id="KW-1185">Reference proteome</keyword>
<accession>A0A261S4C1</accession>
<gene>
    <name evidence="3" type="ORF">CAL29_29600</name>
</gene>
<dbReference type="InterPro" id="IPR011250">
    <property type="entry name" value="OMP/PagP_B-barrel"/>
</dbReference>
<dbReference type="AlphaFoldDB" id="A0A261S4C1"/>
<comment type="subcellular location">
    <subcellularLocation>
        <location evidence="1">Cell outer membrane</location>
    </subcellularLocation>
</comment>
<protein>
    <recommendedName>
        <fullName evidence="5">OmpW family protein</fullName>
    </recommendedName>
</protein>
<dbReference type="Gene3D" id="2.40.160.20">
    <property type="match status" value="1"/>
</dbReference>
<feature type="signal peptide" evidence="2">
    <location>
        <begin position="1"/>
        <end position="29"/>
    </location>
</feature>
<dbReference type="InterPro" id="IPR005618">
    <property type="entry name" value="OMPW"/>
</dbReference>
<evidence type="ECO:0000256" key="1">
    <source>
        <dbReference type="ARBA" id="ARBA00004442"/>
    </source>
</evidence>
<name>A0A261S4C1_9BORD</name>
<evidence type="ECO:0000256" key="2">
    <source>
        <dbReference type="SAM" id="SignalP"/>
    </source>
</evidence>
<dbReference type="SUPFAM" id="SSF56925">
    <property type="entry name" value="OMPA-like"/>
    <property type="match status" value="1"/>
</dbReference>
<sequence>MATLARAVRTGAASCALFAALLAAAPAHAYDAGDWLLRVGATQVRPKSDTGHALDGAVGLHANNSVRPSFTVTYMATQNIGIELLGAVPFQHDVRGSGAVGGNIVNTKQLPPTLSLQWHFLPDSRIQPYVGVGLNYTHFFDTKSRGALAGNDVKLTDSWGVAGQIGVDYKLSDRWLLNADVRYIDIDSKVKLNGDTIGRAHVDPWVFTVAVGYRF</sequence>
<dbReference type="PANTHER" id="PTHR36920">
    <property type="match status" value="1"/>
</dbReference>
<reference evidence="4" key="1">
    <citation type="submission" date="2017-05" db="EMBL/GenBank/DDBJ databases">
        <title>Complete and WGS of Bordetella genogroups.</title>
        <authorList>
            <person name="Spilker T."/>
            <person name="Lipuma J."/>
        </authorList>
    </citation>
    <scope>NUCLEOTIDE SEQUENCE [LARGE SCALE GENOMIC DNA]</scope>
    <source>
        <strain evidence="4">AU16122</strain>
    </source>
</reference>
<dbReference type="OrthoDB" id="9807574at2"/>
<dbReference type="PANTHER" id="PTHR36920:SF1">
    <property type="entry name" value="OUTER MEMBRANE PROTEIN W"/>
    <property type="match status" value="1"/>
</dbReference>
<organism evidence="3 4">
    <name type="scientific">Bordetella genomosp. 10</name>
    <dbReference type="NCBI Taxonomy" id="1416804"/>
    <lineage>
        <taxon>Bacteria</taxon>
        <taxon>Pseudomonadati</taxon>
        <taxon>Pseudomonadota</taxon>
        <taxon>Betaproteobacteria</taxon>
        <taxon>Burkholderiales</taxon>
        <taxon>Alcaligenaceae</taxon>
        <taxon>Bordetella</taxon>
    </lineage>
</organism>
<dbReference type="RefSeq" id="WP_094856406.1">
    <property type="nucleotide sequence ID" value="NZ_NEVM01000005.1"/>
</dbReference>
<dbReference type="GO" id="GO:0055085">
    <property type="term" value="P:transmembrane transport"/>
    <property type="evidence" value="ECO:0007669"/>
    <property type="project" value="TreeGrafter"/>
</dbReference>
<comment type="caution">
    <text evidence="3">The sequence shown here is derived from an EMBL/GenBank/DDBJ whole genome shotgun (WGS) entry which is preliminary data.</text>
</comment>
<evidence type="ECO:0000313" key="4">
    <source>
        <dbReference type="Proteomes" id="UP000216020"/>
    </source>
</evidence>
<dbReference type="EMBL" id="NEVM01000005">
    <property type="protein sequence ID" value="OZI32001.1"/>
    <property type="molecule type" value="Genomic_DNA"/>
</dbReference>
<feature type="chain" id="PRO_5012062664" description="OmpW family protein" evidence="2">
    <location>
        <begin position="30"/>
        <end position="215"/>
    </location>
</feature>